<dbReference type="InParanoid" id="A0A061EK27"/>
<keyword evidence="1" id="KW-1133">Transmembrane helix</keyword>
<protein>
    <submittedName>
        <fullName evidence="2">Uncharacterized protein</fullName>
    </submittedName>
</protein>
<feature type="transmembrane region" description="Helical" evidence="1">
    <location>
        <begin position="73"/>
        <end position="106"/>
    </location>
</feature>
<dbReference type="EMBL" id="CM001882">
    <property type="protein sequence ID" value="EOY05400.1"/>
    <property type="molecule type" value="Genomic_DNA"/>
</dbReference>
<sequence>MQLSCSSCTRKHTCVTWGSPLLQLPLVVEVVVVLAVAEKVVRVVHQVALGMDQEVALVGLVVVEEVEAVEVAAVLRVVAVAVALALEVEVVVVVVVVVVVITAACLGKLGKAINQALPNSYYVIKSPCGTRVCNLAVYV</sequence>
<dbReference type="Proteomes" id="UP000026915">
    <property type="component" value="Chromosome 4"/>
</dbReference>
<name>A0A061EK27_THECC</name>
<keyword evidence="3" id="KW-1185">Reference proteome</keyword>
<organism evidence="2 3">
    <name type="scientific">Theobroma cacao</name>
    <name type="common">Cacao</name>
    <name type="synonym">Cocoa</name>
    <dbReference type="NCBI Taxonomy" id="3641"/>
    <lineage>
        <taxon>Eukaryota</taxon>
        <taxon>Viridiplantae</taxon>
        <taxon>Streptophyta</taxon>
        <taxon>Embryophyta</taxon>
        <taxon>Tracheophyta</taxon>
        <taxon>Spermatophyta</taxon>
        <taxon>Magnoliopsida</taxon>
        <taxon>eudicotyledons</taxon>
        <taxon>Gunneridae</taxon>
        <taxon>Pentapetalae</taxon>
        <taxon>rosids</taxon>
        <taxon>malvids</taxon>
        <taxon>Malvales</taxon>
        <taxon>Malvaceae</taxon>
        <taxon>Byttnerioideae</taxon>
        <taxon>Theobroma</taxon>
    </lineage>
</organism>
<dbReference type="Gramene" id="EOY05400">
    <property type="protein sequence ID" value="EOY05400"/>
    <property type="gene ID" value="TCM_020409"/>
</dbReference>
<evidence type="ECO:0000256" key="1">
    <source>
        <dbReference type="SAM" id="Phobius"/>
    </source>
</evidence>
<proteinExistence type="predicted"/>
<keyword evidence="1" id="KW-0472">Membrane</keyword>
<keyword evidence="1" id="KW-0812">Transmembrane</keyword>
<evidence type="ECO:0000313" key="2">
    <source>
        <dbReference type="EMBL" id="EOY05400.1"/>
    </source>
</evidence>
<accession>A0A061EK27</accession>
<evidence type="ECO:0000313" key="3">
    <source>
        <dbReference type="Proteomes" id="UP000026915"/>
    </source>
</evidence>
<dbReference type="HOGENOM" id="CLU_1848699_0_0_1"/>
<reference evidence="2 3" key="1">
    <citation type="journal article" date="2013" name="Genome Biol.">
        <title>The genome sequence of the most widely cultivated cacao type and its use to identify candidate genes regulating pod color.</title>
        <authorList>
            <person name="Motamayor J.C."/>
            <person name="Mockaitis K."/>
            <person name="Schmutz J."/>
            <person name="Haiminen N."/>
            <person name="Iii D.L."/>
            <person name="Cornejo O."/>
            <person name="Findley S.D."/>
            <person name="Zheng P."/>
            <person name="Utro F."/>
            <person name="Royaert S."/>
            <person name="Saski C."/>
            <person name="Jenkins J."/>
            <person name="Podicheti R."/>
            <person name="Zhao M."/>
            <person name="Scheffler B.E."/>
            <person name="Stack J.C."/>
            <person name="Feltus F.A."/>
            <person name="Mustiga G.M."/>
            <person name="Amores F."/>
            <person name="Phillips W."/>
            <person name="Marelli J.P."/>
            <person name="May G.D."/>
            <person name="Shapiro H."/>
            <person name="Ma J."/>
            <person name="Bustamante C.D."/>
            <person name="Schnell R.J."/>
            <person name="Main D."/>
            <person name="Gilbert D."/>
            <person name="Parida L."/>
            <person name="Kuhn D.N."/>
        </authorList>
    </citation>
    <scope>NUCLEOTIDE SEQUENCE [LARGE SCALE GENOMIC DNA]</scope>
    <source>
        <strain evidence="3">cv. Matina 1-6</strain>
    </source>
</reference>
<dbReference type="AlphaFoldDB" id="A0A061EK27"/>
<gene>
    <name evidence="2" type="ORF">TCM_020409</name>
</gene>